<comment type="caution">
    <text evidence="1">The sequence shown here is derived from an EMBL/GenBank/DDBJ whole genome shotgun (WGS) entry which is preliminary data.</text>
</comment>
<evidence type="ECO:0000313" key="1">
    <source>
        <dbReference type="EMBL" id="GAI28491.1"/>
    </source>
</evidence>
<reference evidence="1" key="1">
    <citation type="journal article" date="2014" name="Front. Microbiol.">
        <title>High frequency of phylogenetically diverse reductive dehalogenase-homologous genes in deep subseafloor sedimentary metagenomes.</title>
        <authorList>
            <person name="Kawai M."/>
            <person name="Futagami T."/>
            <person name="Toyoda A."/>
            <person name="Takaki Y."/>
            <person name="Nishi S."/>
            <person name="Hori S."/>
            <person name="Arai W."/>
            <person name="Tsubouchi T."/>
            <person name="Morono Y."/>
            <person name="Uchiyama I."/>
            <person name="Ito T."/>
            <person name="Fujiyama A."/>
            <person name="Inagaki F."/>
            <person name="Takami H."/>
        </authorList>
    </citation>
    <scope>NUCLEOTIDE SEQUENCE</scope>
    <source>
        <strain evidence="1">Expedition CK06-06</strain>
    </source>
</reference>
<accession>X1NE74</accession>
<gene>
    <name evidence="1" type="ORF">S06H3_24851</name>
</gene>
<name>X1NE74_9ZZZZ</name>
<organism evidence="1">
    <name type="scientific">marine sediment metagenome</name>
    <dbReference type="NCBI Taxonomy" id="412755"/>
    <lineage>
        <taxon>unclassified sequences</taxon>
        <taxon>metagenomes</taxon>
        <taxon>ecological metagenomes</taxon>
    </lineage>
</organism>
<sequence>IKLEGSINIKLELNFSDFNQEMNIEAPKEFKSINEVFPFIGAMGGQVLGEQILKEQILGK</sequence>
<dbReference type="AlphaFoldDB" id="X1NE74"/>
<feature type="non-terminal residue" evidence="1">
    <location>
        <position position="1"/>
    </location>
</feature>
<dbReference type="EMBL" id="BARV01014017">
    <property type="protein sequence ID" value="GAI28491.1"/>
    <property type="molecule type" value="Genomic_DNA"/>
</dbReference>
<protein>
    <submittedName>
        <fullName evidence="1">Uncharacterized protein</fullName>
    </submittedName>
</protein>
<proteinExistence type="predicted"/>